<dbReference type="SUPFAM" id="SSF54427">
    <property type="entry name" value="NTF2-like"/>
    <property type="match status" value="1"/>
</dbReference>
<feature type="domain" description="SnoaL-like" evidence="1">
    <location>
        <begin position="5"/>
        <end position="105"/>
    </location>
</feature>
<evidence type="ECO:0000313" key="3">
    <source>
        <dbReference type="EMBL" id="TCC41796.1"/>
    </source>
</evidence>
<reference evidence="4 5" key="1">
    <citation type="submission" date="2019-02" db="EMBL/GenBank/DDBJ databases">
        <title>Kribbella capetownensis sp. nov. and Kribbella speibonae sp. nov., isolated from soil.</title>
        <authorList>
            <person name="Curtis S.M."/>
            <person name="Norton I."/>
            <person name="Everest G.J."/>
            <person name="Meyers P.R."/>
        </authorList>
    </citation>
    <scope>NUCLEOTIDE SEQUENCE [LARGE SCALE GENOMIC DNA]</scope>
    <source>
        <strain evidence="2 4">SK5</strain>
        <strain evidence="3 5">YM55</strain>
    </source>
</reference>
<dbReference type="InterPro" id="IPR037401">
    <property type="entry name" value="SnoaL-like"/>
</dbReference>
<accession>A0A4R0JB49</accession>
<dbReference type="AlphaFoldDB" id="A0A4R0JB49"/>
<dbReference type="Proteomes" id="UP000292385">
    <property type="component" value="Unassembled WGS sequence"/>
</dbReference>
<comment type="caution">
    <text evidence="3">The sequence shown here is derived from an EMBL/GenBank/DDBJ whole genome shotgun (WGS) entry which is preliminary data.</text>
</comment>
<evidence type="ECO:0000313" key="4">
    <source>
        <dbReference type="Proteomes" id="UP000292385"/>
    </source>
</evidence>
<proteinExistence type="predicted"/>
<evidence type="ECO:0000313" key="2">
    <source>
        <dbReference type="EMBL" id="TCC16684.1"/>
    </source>
</evidence>
<dbReference type="Proteomes" id="UP000294225">
    <property type="component" value="Unassembled WGS sequence"/>
</dbReference>
<keyword evidence="4" id="KW-1185">Reference proteome</keyword>
<protein>
    <submittedName>
        <fullName evidence="3">Nuclear transport factor 2 family protein</fullName>
    </submittedName>
</protein>
<dbReference type="EMBL" id="SJKC01000001">
    <property type="protein sequence ID" value="TCC41796.1"/>
    <property type="molecule type" value="Genomic_DNA"/>
</dbReference>
<sequence length="118" mass="13098">MPEATEVFRAVDEQDFDAFTALLARDSRFAFGNQEPLLGIDAILAGNAAFFTMVQRTRHQLLHVRTIGATTVAETDVTYTRLDGKDVTLPACSIWDVNDDGLITDYRVYVDLAPVFTP</sequence>
<dbReference type="Gene3D" id="3.10.450.50">
    <property type="match status" value="1"/>
</dbReference>
<organism evidence="3 5">
    <name type="scientific">Kribbella speibonae</name>
    <dbReference type="NCBI Taxonomy" id="1572660"/>
    <lineage>
        <taxon>Bacteria</taxon>
        <taxon>Bacillati</taxon>
        <taxon>Actinomycetota</taxon>
        <taxon>Actinomycetes</taxon>
        <taxon>Propionibacteriales</taxon>
        <taxon>Kribbellaceae</taxon>
        <taxon>Kribbella</taxon>
    </lineage>
</organism>
<dbReference type="Pfam" id="PF12680">
    <property type="entry name" value="SnoaL_2"/>
    <property type="match status" value="1"/>
</dbReference>
<dbReference type="EMBL" id="SJJY01000013">
    <property type="protein sequence ID" value="TCC16684.1"/>
    <property type="molecule type" value="Genomic_DNA"/>
</dbReference>
<evidence type="ECO:0000259" key="1">
    <source>
        <dbReference type="Pfam" id="PF12680"/>
    </source>
</evidence>
<dbReference type="InterPro" id="IPR032710">
    <property type="entry name" value="NTF2-like_dom_sf"/>
</dbReference>
<gene>
    <name evidence="2" type="ORF">E0H58_40170</name>
    <name evidence="3" type="ORF">E0H92_09175</name>
</gene>
<evidence type="ECO:0000313" key="5">
    <source>
        <dbReference type="Proteomes" id="UP000294225"/>
    </source>
</evidence>
<dbReference type="RefSeq" id="WP_131468535.1">
    <property type="nucleotide sequence ID" value="NZ_SJJY01000013.1"/>
</dbReference>
<name>A0A4R0JB49_9ACTN</name>